<proteinExistence type="predicted"/>
<accession>A0A833L3S9</accession>
<keyword evidence="2" id="KW-0732">Signal</keyword>
<protein>
    <submittedName>
        <fullName evidence="3">Uncharacterized protein</fullName>
    </submittedName>
</protein>
<evidence type="ECO:0000313" key="4">
    <source>
        <dbReference type="Proteomes" id="UP000488506"/>
    </source>
</evidence>
<sequence length="214" mass="22234">MKKIFGFLVLVLFLASVCAPVFADSQEKIDKLEKEIISLQVKLSKTKNKIQKTRIQNTITGHKKAIAQLNKSEASKPVKVAVGKAQVSGSVLLKHVVIKGGLAGGAALIAADYLMPAGPGLAGGEIGYAIGNSFGIIDVGGKFIYDFGGPFAGLEVSYAGYSKDVTSVPGLSGTIKSGIGIGLIGGMVFGQYQVGLGYNTILGLRVDGGYRINL</sequence>
<feature type="chain" id="PRO_5032330990" evidence="2">
    <location>
        <begin position="24"/>
        <end position="214"/>
    </location>
</feature>
<feature type="signal peptide" evidence="2">
    <location>
        <begin position="1"/>
        <end position="23"/>
    </location>
</feature>
<evidence type="ECO:0000256" key="1">
    <source>
        <dbReference type="SAM" id="Coils"/>
    </source>
</evidence>
<name>A0A833L3S9_UNCSA</name>
<gene>
    <name evidence="3" type="ORF">FD145_701</name>
</gene>
<keyword evidence="1" id="KW-0175">Coiled coil</keyword>
<comment type="caution">
    <text evidence="3">The sequence shown here is derived from an EMBL/GenBank/DDBJ whole genome shotgun (WGS) entry which is preliminary data.</text>
</comment>
<dbReference type="Proteomes" id="UP000488506">
    <property type="component" value="Unassembled WGS sequence"/>
</dbReference>
<evidence type="ECO:0000313" key="3">
    <source>
        <dbReference type="EMBL" id="KAF0134321.1"/>
    </source>
</evidence>
<evidence type="ECO:0000256" key="2">
    <source>
        <dbReference type="SAM" id="SignalP"/>
    </source>
</evidence>
<feature type="coiled-coil region" evidence="1">
    <location>
        <begin position="22"/>
        <end position="49"/>
    </location>
</feature>
<organism evidence="3 4">
    <name type="scientific">Candidatus Saganbacteria bacterium</name>
    <dbReference type="NCBI Taxonomy" id="2575572"/>
    <lineage>
        <taxon>Bacteria</taxon>
        <taxon>Bacillati</taxon>
        <taxon>Saganbacteria</taxon>
    </lineage>
</organism>
<dbReference type="EMBL" id="WPAF01000009">
    <property type="protein sequence ID" value="KAF0134321.1"/>
    <property type="molecule type" value="Genomic_DNA"/>
</dbReference>
<dbReference type="AlphaFoldDB" id="A0A833L3S9"/>
<reference evidence="3 4" key="1">
    <citation type="submission" date="2019-12" db="EMBL/GenBank/DDBJ databases">
        <authorList>
            <person name="Wolfe R."/>
            <person name="Danczak R."/>
            <person name="Wilkins M."/>
        </authorList>
    </citation>
    <scope>NUCLEOTIDE SEQUENCE [LARGE SCALE GENOMIC DNA]</scope>
    <source>
        <strain evidence="3">X2_MaxBin.013</strain>
    </source>
</reference>